<evidence type="ECO:0000313" key="5">
    <source>
        <dbReference type="Proteomes" id="UP000635245"/>
    </source>
</evidence>
<gene>
    <name evidence="4" type="ORF">JHE00_04935</name>
</gene>
<dbReference type="InterPro" id="IPR001647">
    <property type="entry name" value="HTH_TetR"/>
</dbReference>
<feature type="DNA-binding region" description="H-T-H motif" evidence="2">
    <location>
        <begin position="35"/>
        <end position="54"/>
    </location>
</feature>
<sequence>MPVPRSLDRRSRRSRAALESALLELIAERDLTQLAVSDVTGRADVHRSTFYEHYTDVHDLAASACTSMFDELLSATSRLSTGDGTADSARDSLTTVFAHVAEHRRLYRSLLGPDGSARVLNHLLERTADSVRHGMAESGAKSTSDSSPVSAFLAGALLGVIIDWLRRDCGQDPERLSEAVWPHLIAATGATRR</sequence>
<evidence type="ECO:0000259" key="3">
    <source>
        <dbReference type="PROSITE" id="PS50977"/>
    </source>
</evidence>
<dbReference type="Gene3D" id="1.10.357.10">
    <property type="entry name" value="Tetracycline Repressor, domain 2"/>
    <property type="match status" value="1"/>
</dbReference>
<organism evidence="4 5">
    <name type="scientific">Prauserella cavernicola</name>
    <dbReference type="NCBI Taxonomy" id="2800127"/>
    <lineage>
        <taxon>Bacteria</taxon>
        <taxon>Bacillati</taxon>
        <taxon>Actinomycetota</taxon>
        <taxon>Actinomycetes</taxon>
        <taxon>Pseudonocardiales</taxon>
        <taxon>Pseudonocardiaceae</taxon>
        <taxon>Prauserella</taxon>
    </lineage>
</organism>
<evidence type="ECO:0000256" key="1">
    <source>
        <dbReference type="ARBA" id="ARBA00023125"/>
    </source>
</evidence>
<keyword evidence="5" id="KW-1185">Reference proteome</keyword>
<dbReference type="AlphaFoldDB" id="A0A934QQ43"/>
<dbReference type="InterPro" id="IPR050624">
    <property type="entry name" value="HTH-type_Tx_Regulator"/>
</dbReference>
<dbReference type="PANTHER" id="PTHR43479">
    <property type="entry name" value="ACREF/ENVCD OPERON REPRESSOR-RELATED"/>
    <property type="match status" value="1"/>
</dbReference>
<dbReference type="Pfam" id="PF14278">
    <property type="entry name" value="TetR_C_8"/>
    <property type="match status" value="1"/>
</dbReference>
<dbReference type="InterPro" id="IPR009057">
    <property type="entry name" value="Homeodomain-like_sf"/>
</dbReference>
<protein>
    <submittedName>
        <fullName evidence="4">TetR family transcriptional regulator C-terminal domain-containing protein</fullName>
    </submittedName>
</protein>
<feature type="domain" description="HTH tetR-type" evidence="3">
    <location>
        <begin position="12"/>
        <end position="72"/>
    </location>
</feature>
<proteinExistence type="predicted"/>
<comment type="caution">
    <text evidence="4">The sequence shown here is derived from an EMBL/GenBank/DDBJ whole genome shotgun (WGS) entry which is preliminary data.</text>
</comment>
<name>A0A934QQ43_9PSEU</name>
<accession>A0A934QQ43</accession>
<dbReference type="SUPFAM" id="SSF46689">
    <property type="entry name" value="Homeodomain-like"/>
    <property type="match status" value="1"/>
</dbReference>
<dbReference type="EMBL" id="JAENJH010000001">
    <property type="protein sequence ID" value="MBK1783664.1"/>
    <property type="molecule type" value="Genomic_DNA"/>
</dbReference>
<evidence type="ECO:0000256" key="2">
    <source>
        <dbReference type="PROSITE-ProRule" id="PRU00335"/>
    </source>
</evidence>
<dbReference type="PROSITE" id="PS50977">
    <property type="entry name" value="HTH_TETR_2"/>
    <property type="match status" value="1"/>
</dbReference>
<keyword evidence="1 2" id="KW-0238">DNA-binding</keyword>
<dbReference type="Proteomes" id="UP000635245">
    <property type="component" value="Unassembled WGS sequence"/>
</dbReference>
<dbReference type="InterPro" id="IPR039532">
    <property type="entry name" value="TetR_C_Firmicutes"/>
</dbReference>
<reference evidence="4" key="1">
    <citation type="submission" date="2020-12" db="EMBL/GenBank/DDBJ databases">
        <title>Prauserella sp. ASG 168, a novel actinomycete isolated from cave rock.</title>
        <authorList>
            <person name="Suriyachadkun C."/>
        </authorList>
    </citation>
    <scope>NUCLEOTIDE SEQUENCE</scope>
    <source>
        <strain evidence="4">ASG 168</strain>
    </source>
</reference>
<evidence type="ECO:0000313" key="4">
    <source>
        <dbReference type="EMBL" id="MBK1783664.1"/>
    </source>
</evidence>
<dbReference type="PANTHER" id="PTHR43479:SF7">
    <property type="entry name" value="TETR-FAMILY TRANSCRIPTIONAL REGULATOR"/>
    <property type="match status" value="1"/>
</dbReference>
<dbReference type="RefSeq" id="WP_200315150.1">
    <property type="nucleotide sequence ID" value="NZ_JAENJH010000001.1"/>
</dbReference>
<dbReference type="GO" id="GO:0003677">
    <property type="term" value="F:DNA binding"/>
    <property type="evidence" value="ECO:0007669"/>
    <property type="project" value="UniProtKB-UniRule"/>
</dbReference>